<evidence type="ECO:0000313" key="2">
    <source>
        <dbReference type="EMBL" id="ADF53643.1"/>
    </source>
</evidence>
<dbReference type="Gene3D" id="3.10.450.50">
    <property type="match status" value="1"/>
</dbReference>
<dbReference type="HOGENOM" id="CLU_2106891_0_0_10"/>
<dbReference type="RefSeq" id="WP_013072738.1">
    <property type="nucleotide sequence ID" value="NC_014041.1"/>
</dbReference>
<dbReference type="KEGG" id="zpr:ZPR_3327"/>
<dbReference type="InterPro" id="IPR037401">
    <property type="entry name" value="SnoaL-like"/>
</dbReference>
<dbReference type="InterPro" id="IPR032710">
    <property type="entry name" value="NTF2-like_dom_sf"/>
</dbReference>
<dbReference type="STRING" id="655815.ZPR_3327"/>
<dbReference type="AlphaFoldDB" id="D5BJ10"/>
<feature type="domain" description="SnoaL-like" evidence="1">
    <location>
        <begin position="8"/>
        <end position="104"/>
    </location>
</feature>
<dbReference type="EMBL" id="CP001650">
    <property type="protein sequence ID" value="ADF53643.1"/>
    <property type="molecule type" value="Genomic_DNA"/>
</dbReference>
<protein>
    <recommendedName>
        <fullName evidence="1">SnoaL-like domain-containing protein</fullName>
    </recommendedName>
</protein>
<dbReference type="OrthoDB" id="1115105at2"/>
<dbReference type="Proteomes" id="UP000001654">
    <property type="component" value="Chromosome"/>
</dbReference>
<evidence type="ECO:0000259" key="1">
    <source>
        <dbReference type="Pfam" id="PF12680"/>
    </source>
</evidence>
<reference evidence="2 3" key="1">
    <citation type="journal article" date="2010" name="BMC Genomics">
        <title>The complete genome of Zunongwangia profunda SM-A87 reveals its adaptation to the deep-sea environment and ecological role in sedimentary organic nitrogen degradation.</title>
        <authorList>
            <person name="Qin Q.L."/>
            <person name="Zhang X.Y."/>
            <person name="Wang X.M."/>
            <person name="Liu G.M."/>
            <person name="Chen X.L."/>
            <person name="Xie B.B."/>
            <person name="Dang H.Y."/>
            <person name="Zhou B.C."/>
            <person name="Yu J."/>
            <person name="Zhang Y.Z."/>
        </authorList>
    </citation>
    <scope>NUCLEOTIDE SEQUENCE [LARGE SCALE GENOMIC DNA]</scope>
    <source>
        <strain evidence="3">DSM 18752 / CCTCC AB 206139 / SM-A87</strain>
    </source>
</reference>
<organism evidence="2 3">
    <name type="scientific">Zunongwangia profunda (strain DSM 18752 / CCTCC AB 206139 / SM-A87)</name>
    <name type="common">Wangia profunda</name>
    <dbReference type="NCBI Taxonomy" id="655815"/>
    <lineage>
        <taxon>Bacteria</taxon>
        <taxon>Pseudomonadati</taxon>
        <taxon>Bacteroidota</taxon>
        <taxon>Flavobacteriia</taxon>
        <taxon>Flavobacteriales</taxon>
        <taxon>Flavobacteriaceae</taxon>
        <taxon>Zunongwangia</taxon>
    </lineage>
</organism>
<name>D5BJ10_ZUNPS</name>
<keyword evidence="3" id="KW-1185">Reference proteome</keyword>
<accession>D5BJ10</accession>
<dbReference type="eggNOG" id="COG4319">
    <property type="taxonomic scope" value="Bacteria"/>
</dbReference>
<evidence type="ECO:0000313" key="3">
    <source>
        <dbReference type="Proteomes" id="UP000001654"/>
    </source>
</evidence>
<dbReference type="Pfam" id="PF12680">
    <property type="entry name" value="SnoaL_2"/>
    <property type="match status" value="1"/>
</dbReference>
<gene>
    <name evidence="2" type="ordered locus">ZPR_3327</name>
</gene>
<proteinExistence type="predicted"/>
<sequence length="111" mass="12947">MDIKEFIDDWLEASNEYDTNRYLEMYHQDAFLDDTSVGRKFKGHEGIRNYFESYFIGYNTQIRLKDLIIKGNTAHLEVEFTGDFPEGEIGGIFDFTFREGRIAEAKADLVS</sequence>
<dbReference type="SUPFAM" id="SSF54427">
    <property type="entry name" value="NTF2-like"/>
    <property type="match status" value="1"/>
</dbReference>